<comment type="caution">
    <text evidence="2">The sequence shown here is derived from an EMBL/GenBank/DDBJ whole genome shotgun (WGS) entry which is preliminary data.</text>
</comment>
<dbReference type="Proteomes" id="UP000319931">
    <property type="component" value="Unassembled WGS sequence"/>
</dbReference>
<proteinExistence type="predicted"/>
<keyword evidence="1" id="KW-0812">Transmembrane</keyword>
<evidence type="ECO:0000313" key="2">
    <source>
        <dbReference type="EMBL" id="TPG52671.1"/>
    </source>
</evidence>
<keyword evidence="1" id="KW-1133">Transmembrane helix</keyword>
<keyword evidence="3" id="KW-1185">Reference proteome</keyword>
<keyword evidence="1" id="KW-0472">Membrane</keyword>
<reference evidence="2 3" key="1">
    <citation type="journal article" date="2019" name="Environ. Microbiol.">
        <title>Species interactions and distinct microbial communities in high Arctic permafrost affected cryosols are associated with the CH4 and CO2 gas fluxes.</title>
        <authorList>
            <person name="Altshuler I."/>
            <person name="Hamel J."/>
            <person name="Turney S."/>
            <person name="Magnuson E."/>
            <person name="Levesque R."/>
            <person name="Greer C."/>
            <person name="Whyte L.G."/>
        </authorList>
    </citation>
    <scope>NUCLEOTIDE SEQUENCE [LARGE SCALE GENOMIC DNA]</scope>
    <source>
        <strain evidence="2 3">E6.1</strain>
    </source>
</reference>
<evidence type="ECO:0000256" key="1">
    <source>
        <dbReference type="SAM" id="Phobius"/>
    </source>
</evidence>
<feature type="transmembrane region" description="Helical" evidence="1">
    <location>
        <begin position="28"/>
        <end position="47"/>
    </location>
</feature>
<sequence>MNFLRYISPLRAWRDMRTYIVTRRPHQLGFMGLALALTYVMVVGVIYESKIPPKPYHRDIIYVQQWRADRTDAEIIAQQKIDGVEQTRQANELKRLEAERRAQFKKVNDGLKAYGI</sequence>
<dbReference type="EMBL" id="RCZC01000003">
    <property type="protein sequence ID" value="TPG52671.1"/>
    <property type="molecule type" value="Genomic_DNA"/>
</dbReference>
<dbReference type="AlphaFoldDB" id="A0A502FTC4"/>
<protein>
    <submittedName>
        <fullName evidence="2">Uncharacterized protein</fullName>
    </submittedName>
</protein>
<accession>A0A502FTC4</accession>
<evidence type="ECO:0000313" key="3">
    <source>
        <dbReference type="Proteomes" id="UP000319931"/>
    </source>
</evidence>
<gene>
    <name evidence="2" type="ORF">EAH76_12365</name>
</gene>
<dbReference type="OrthoDB" id="7391871at2"/>
<organism evidence="2 3">
    <name type="scientific">Sphingomonas glacialis</name>
    <dbReference type="NCBI Taxonomy" id="658225"/>
    <lineage>
        <taxon>Bacteria</taxon>
        <taxon>Pseudomonadati</taxon>
        <taxon>Pseudomonadota</taxon>
        <taxon>Alphaproteobacteria</taxon>
        <taxon>Sphingomonadales</taxon>
        <taxon>Sphingomonadaceae</taxon>
        <taxon>Sphingomonas</taxon>
    </lineage>
</organism>
<dbReference type="RefSeq" id="WP_133191148.1">
    <property type="nucleotide sequence ID" value="NZ_BNAQ01000003.1"/>
</dbReference>
<name>A0A502FTC4_9SPHN</name>